<proteinExistence type="inferred from homology"/>
<name>A0A642V6Y5_9ASCO</name>
<dbReference type="NCBIfam" id="NF002999">
    <property type="entry name" value="PRK03767.1"/>
    <property type="match status" value="1"/>
</dbReference>
<keyword evidence="5" id="KW-1185">Reference proteome</keyword>
<dbReference type="GO" id="GO:0003955">
    <property type="term" value="F:NAD(P)H dehydrogenase (quinone) activity"/>
    <property type="evidence" value="ECO:0007669"/>
    <property type="project" value="InterPro"/>
</dbReference>
<feature type="region of interest" description="Disordered" evidence="2">
    <location>
        <begin position="201"/>
        <end position="315"/>
    </location>
</feature>
<evidence type="ECO:0000259" key="3">
    <source>
        <dbReference type="PROSITE" id="PS50902"/>
    </source>
</evidence>
<dbReference type="GO" id="GO:0016020">
    <property type="term" value="C:membrane"/>
    <property type="evidence" value="ECO:0007669"/>
    <property type="project" value="TreeGrafter"/>
</dbReference>
<dbReference type="InterPro" id="IPR029039">
    <property type="entry name" value="Flavoprotein-like_sf"/>
</dbReference>
<feature type="compositionally biased region" description="Basic and acidic residues" evidence="2">
    <location>
        <begin position="275"/>
        <end position="284"/>
    </location>
</feature>
<dbReference type="Proteomes" id="UP000761534">
    <property type="component" value="Unassembled WGS sequence"/>
</dbReference>
<evidence type="ECO:0000313" key="4">
    <source>
        <dbReference type="EMBL" id="KAA8915564.1"/>
    </source>
</evidence>
<dbReference type="PROSITE" id="PS50902">
    <property type="entry name" value="FLAVODOXIN_LIKE"/>
    <property type="match status" value="1"/>
</dbReference>
<evidence type="ECO:0000313" key="5">
    <source>
        <dbReference type="Proteomes" id="UP000761534"/>
    </source>
</evidence>
<dbReference type="GO" id="GO:0010181">
    <property type="term" value="F:FMN binding"/>
    <property type="evidence" value="ECO:0007669"/>
    <property type="project" value="InterPro"/>
</dbReference>
<dbReference type="VEuPathDB" id="FungiDB:TRICI_002303"/>
<evidence type="ECO:0000256" key="2">
    <source>
        <dbReference type="SAM" id="MobiDB-lite"/>
    </source>
</evidence>
<evidence type="ECO:0000256" key="1">
    <source>
        <dbReference type="ARBA" id="ARBA00006961"/>
    </source>
</evidence>
<organism evidence="4 5">
    <name type="scientific">Trichomonascus ciferrii</name>
    <dbReference type="NCBI Taxonomy" id="44093"/>
    <lineage>
        <taxon>Eukaryota</taxon>
        <taxon>Fungi</taxon>
        <taxon>Dikarya</taxon>
        <taxon>Ascomycota</taxon>
        <taxon>Saccharomycotina</taxon>
        <taxon>Dipodascomycetes</taxon>
        <taxon>Dipodascales</taxon>
        <taxon>Trichomonascaceae</taxon>
        <taxon>Trichomonascus</taxon>
        <taxon>Trichomonascus ciferrii complex</taxon>
    </lineage>
</organism>
<feature type="compositionally biased region" description="Basic and acidic residues" evidence="2">
    <location>
        <begin position="221"/>
        <end position="238"/>
    </location>
</feature>
<dbReference type="NCBIfam" id="TIGR01755">
    <property type="entry name" value="flav_wrbA"/>
    <property type="match status" value="1"/>
</dbReference>
<dbReference type="InterPro" id="IPR008254">
    <property type="entry name" value="Flavodoxin/NO_synth"/>
</dbReference>
<dbReference type="PANTHER" id="PTHR30546">
    <property type="entry name" value="FLAVODOXIN-RELATED PROTEIN WRBA-RELATED"/>
    <property type="match status" value="1"/>
</dbReference>
<reference evidence="4" key="1">
    <citation type="journal article" date="2019" name="G3 (Bethesda)">
        <title>Genome Assemblies of Two Rare Opportunistic Yeast Pathogens: Diutina rugosa (syn. Candida rugosa) and Trichomonascus ciferrii (syn. Candida ciferrii).</title>
        <authorList>
            <person name="Mixao V."/>
            <person name="Saus E."/>
            <person name="Hansen A.P."/>
            <person name="Lass-Florl C."/>
            <person name="Gabaldon T."/>
        </authorList>
    </citation>
    <scope>NUCLEOTIDE SEQUENCE</scope>
    <source>
        <strain evidence="4">CBS 4856</strain>
    </source>
</reference>
<sequence length="315" mass="33660">MSPKIAIIYYSTWGHIRTMAESVKKGVESAGLTADLYQIKETLPEEILTKMHAPPKSEDPVATPETLTEYDAFLFGIPTRYGNFPAQWKTFWDSTGSLWASGALYGKKVGTFVSTGTPGGGQEVTASNAMSTFIHHGMIYIPLGYGKTFEKLTNLDEVHGGSPWGAGTYAGPTGERQPSKLELEIAEIQGSEFVNHLGSFAQQSKEEESTTPAAAAASSSKAEEKETPSEETSAKEEAATEETNGEASKQPNDTAADKKEAVKKEAGAAAANAKEAAKDAKDAVAQELPKNSKSNGEANGAPKRSISKRLKKFFN</sequence>
<dbReference type="PANTHER" id="PTHR30546:SF23">
    <property type="entry name" value="FLAVOPROTEIN-LIKE PROTEIN YCP4-RELATED"/>
    <property type="match status" value="1"/>
</dbReference>
<dbReference type="AlphaFoldDB" id="A0A642V6Y5"/>
<feature type="compositionally biased region" description="Basic residues" evidence="2">
    <location>
        <begin position="305"/>
        <end position="315"/>
    </location>
</feature>
<dbReference type="InterPro" id="IPR005025">
    <property type="entry name" value="FMN_Rdtase-like_dom"/>
</dbReference>
<protein>
    <recommendedName>
        <fullName evidence="3">Flavodoxin-like domain-containing protein</fullName>
    </recommendedName>
</protein>
<accession>A0A642V6Y5</accession>
<dbReference type="InterPro" id="IPR010089">
    <property type="entry name" value="Flavoprotein_WrbA-like"/>
</dbReference>
<dbReference type="Gene3D" id="3.40.50.360">
    <property type="match status" value="1"/>
</dbReference>
<dbReference type="Pfam" id="PF03358">
    <property type="entry name" value="FMN_red"/>
    <property type="match status" value="1"/>
</dbReference>
<feature type="domain" description="Flavodoxin-like" evidence="3">
    <location>
        <begin position="5"/>
        <end position="193"/>
    </location>
</feature>
<dbReference type="EMBL" id="SWFS01000157">
    <property type="protein sequence ID" value="KAA8915564.1"/>
    <property type="molecule type" value="Genomic_DNA"/>
</dbReference>
<comment type="similarity">
    <text evidence="1">Belongs to the WrbA family.</text>
</comment>
<dbReference type="FunFam" id="3.40.50.360:FF:000001">
    <property type="entry name" value="NAD(P)H dehydrogenase (Quinone) FQR1-like"/>
    <property type="match status" value="1"/>
</dbReference>
<dbReference type="SUPFAM" id="SSF52218">
    <property type="entry name" value="Flavoproteins"/>
    <property type="match status" value="1"/>
</dbReference>
<comment type="caution">
    <text evidence="4">The sequence shown here is derived from an EMBL/GenBank/DDBJ whole genome shotgun (WGS) entry which is preliminary data.</text>
</comment>
<dbReference type="OrthoDB" id="504689at2759"/>
<gene>
    <name evidence="4" type="ORF">TRICI_002303</name>
</gene>
<feature type="compositionally biased region" description="Low complexity" evidence="2">
    <location>
        <begin position="210"/>
        <end position="220"/>
    </location>
</feature>
<feature type="compositionally biased region" description="Basic and acidic residues" evidence="2">
    <location>
        <begin position="255"/>
        <end position="266"/>
    </location>
</feature>